<dbReference type="Proteomes" id="UP000622552">
    <property type="component" value="Unassembled WGS sequence"/>
</dbReference>
<dbReference type="SUPFAM" id="SSF51735">
    <property type="entry name" value="NAD(P)-binding Rossmann-fold domains"/>
    <property type="match status" value="1"/>
</dbReference>
<comment type="caution">
    <text evidence="2">The sequence shown here is derived from an EMBL/GenBank/DDBJ whole genome shotgun (WGS) entry which is preliminary data.</text>
</comment>
<proteinExistence type="predicted"/>
<dbReference type="AlphaFoldDB" id="A0A8J7GP82"/>
<evidence type="ECO:0000259" key="1">
    <source>
        <dbReference type="Pfam" id="PF13460"/>
    </source>
</evidence>
<dbReference type="InterPro" id="IPR016040">
    <property type="entry name" value="NAD(P)-bd_dom"/>
</dbReference>
<gene>
    <name evidence="2" type="ORF">IW245_004799</name>
</gene>
<dbReference type="PANTHER" id="PTHR43162">
    <property type="match status" value="1"/>
</dbReference>
<evidence type="ECO:0000313" key="3">
    <source>
        <dbReference type="Proteomes" id="UP000622552"/>
    </source>
</evidence>
<dbReference type="InterPro" id="IPR036291">
    <property type="entry name" value="NAD(P)-bd_dom_sf"/>
</dbReference>
<dbReference type="RefSeq" id="WP_197005344.1">
    <property type="nucleotide sequence ID" value="NZ_BONS01000025.1"/>
</dbReference>
<feature type="domain" description="NAD(P)-binding" evidence="1">
    <location>
        <begin position="6"/>
        <end position="175"/>
    </location>
</feature>
<name>A0A8J7GP82_9ACTN</name>
<dbReference type="Gene3D" id="3.40.50.720">
    <property type="entry name" value="NAD(P)-binding Rossmann-like Domain"/>
    <property type="match status" value="1"/>
</dbReference>
<keyword evidence="3" id="KW-1185">Reference proteome</keyword>
<dbReference type="Gene3D" id="3.90.25.10">
    <property type="entry name" value="UDP-galactose 4-epimerase, domain 1"/>
    <property type="match status" value="1"/>
</dbReference>
<dbReference type="CDD" id="cd05269">
    <property type="entry name" value="TMR_SDR_a"/>
    <property type="match status" value="1"/>
</dbReference>
<dbReference type="Pfam" id="PF13460">
    <property type="entry name" value="NAD_binding_10"/>
    <property type="match status" value="1"/>
</dbReference>
<dbReference type="PANTHER" id="PTHR43162:SF1">
    <property type="entry name" value="PRESTALK A DIFFERENTIATION PROTEIN A"/>
    <property type="match status" value="1"/>
</dbReference>
<protein>
    <submittedName>
        <fullName evidence="2">Uncharacterized protein YbjT (DUF2867 family)</fullName>
    </submittedName>
</protein>
<accession>A0A8J7GP82</accession>
<dbReference type="InterPro" id="IPR051604">
    <property type="entry name" value="Ergot_Alk_Oxidoreductase"/>
</dbReference>
<dbReference type="EMBL" id="JADOUF010000001">
    <property type="protein sequence ID" value="MBG6138605.1"/>
    <property type="molecule type" value="Genomic_DNA"/>
</dbReference>
<reference evidence="2" key="1">
    <citation type="submission" date="2020-11" db="EMBL/GenBank/DDBJ databases">
        <title>Sequencing the genomes of 1000 actinobacteria strains.</title>
        <authorList>
            <person name="Klenk H.-P."/>
        </authorList>
    </citation>
    <scope>NUCLEOTIDE SEQUENCE</scope>
    <source>
        <strain evidence="2">DSM 45356</strain>
    </source>
</reference>
<organism evidence="2 3">
    <name type="scientific">Longispora fulva</name>
    <dbReference type="NCBI Taxonomy" id="619741"/>
    <lineage>
        <taxon>Bacteria</taxon>
        <taxon>Bacillati</taxon>
        <taxon>Actinomycetota</taxon>
        <taxon>Actinomycetes</taxon>
        <taxon>Micromonosporales</taxon>
        <taxon>Micromonosporaceae</taxon>
        <taxon>Longispora</taxon>
    </lineage>
</organism>
<sequence length="275" mass="29587">MILVTGATGNVGRHVVTQLLEAGEKVRAISRDPGTAGLPDGVEVLEGDLRRPETLPAALRDVDRAYLFPVHGALDDFLTAAGDEGVGRIVLLSSMAVNFEQTNDIARWHAECERSVRDSGLPWTFLRPGAFMANDLGWAGMIRHGGVVRAAYGDAASAPIDERDIAEVAVRALLDDGHVGEAYTLTGPASLTQTDRVRILGEVLGRELRFEELTPERAREEMAAFMPAGVAEVLVRLLASASGTTAEIEPAFERITGRAGGTYARWVARRAADFR</sequence>
<evidence type="ECO:0000313" key="2">
    <source>
        <dbReference type="EMBL" id="MBG6138605.1"/>
    </source>
</evidence>